<dbReference type="SUPFAM" id="SSF53850">
    <property type="entry name" value="Periplasmic binding protein-like II"/>
    <property type="match status" value="1"/>
</dbReference>
<comment type="similarity">
    <text evidence="1">Belongs to the LysR transcriptional regulatory family.</text>
</comment>
<dbReference type="Pfam" id="PF03466">
    <property type="entry name" value="LysR_substrate"/>
    <property type="match status" value="1"/>
</dbReference>
<comment type="caution">
    <text evidence="6">The sequence shown here is derived from an EMBL/GenBank/DDBJ whole genome shotgun (WGS) entry which is preliminary data.</text>
</comment>
<accession>A0ABW9YPU3</accession>
<dbReference type="EMBL" id="RSEJ01000035">
    <property type="protein sequence ID" value="NBI55680.1"/>
    <property type="molecule type" value="Genomic_DNA"/>
</dbReference>
<evidence type="ECO:0000259" key="5">
    <source>
        <dbReference type="PROSITE" id="PS50931"/>
    </source>
</evidence>
<dbReference type="InterPro" id="IPR036390">
    <property type="entry name" value="WH_DNA-bd_sf"/>
</dbReference>
<sequence length="302" mass="33915">MLDLARVFIQVVDSGSFSKAGQTLNMAPSSVARNIDNLERQLNVTLFKRSTRQLLLTEEGQYFLAGATKLIEDTDQLVLSMNALNDEPRGTLRISVFESFGNLCVCPYLPEFLARYPQVNVEIELDNKLVDLNAENIDVAIRVGRPVDSSLNARKLMTNHTLLCAAPAYLARYGTPQKPEEASEHNCLLLNHDRQRSYWHFSQKKQHKKIPVQGNLTSKGGSPLLAAAEGGAGLLLLSSWMLTDALKEGRLVPVLPEWQVMQHEHTSGEIYAIYRGGKYPKPHLRAFIDFLLEKTEQHSLYL</sequence>
<name>A0ABW9YPU3_9GAMM</name>
<proteinExistence type="inferred from homology"/>
<evidence type="ECO:0000256" key="1">
    <source>
        <dbReference type="ARBA" id="ARBA00009437"/>
    </source>
</evidence>
<dbReference type="RefSeq" id="WP_160657556.1">
    <property type="nucleotide sequence ID" value="NZ_RSEJ01000035.1"/>
</dbReference>
<keyword evidence="3" id="KW-0238">DNA-binding</keyword>
<dbReference type="Gene3D" id="1.10.10.10">
    <property type="entry name" value="Winged helix-like DNA-binding domain superfamily/Winged helix DNA-binding domain"/>
    <property type="match status" value="1"/>
</dbReference>
<dbReference type="Proteomes" id="UP000738517">
    <property type="component" value="Unassembled WGS sequence"/>
</dbReference>
<keyword evidence="2" id="KW-0805">Transcription regulation</keyword>
<dbReference type="InterPro" id="IPR005119">
    <property type="entry name" value="LysR_subst-bd"/>
</dbReference>
<dbReference type="PANTHER" id="PTHR30537:SF5">
    <property type="entry name" value="HTH-TYPE TRANSCRIPTIONAL ACTIVATOR TTDR-RELATED"/>
    <property type="match status" value="1"/>
</dbReference>
<dbReference type="Gene3D" id="3.40.190.290">
    <property type="match status" value="1"/>
</dbReference>
<evidence type="ECO:0000256" key="3">
    <source>
        <dbReference type="ARBA" id="ARBA00023125"/>
    </source>
</evidence>
<reference evidence="6 7" key="1">
    <citation type="journal article" date="2017" name="Int. J. Syst. Evol. Microbiol.">
        <title>Photobacterium alginatilyticum sp. nov., a marine bacterium isolated from bottom seawater.</title>
        <authorList>
            <person name="Wang X."/>
            <person name="Wang Y."/>
            <person name="Yang X."/>
            <person name="Sun H."/>
            <person name="Li B."/>
            <person name="Zhang X.H."/>
        </authorList>
    </citation>
    <scope>NUCLEOTIDE SEQUENCE [LARGE SCALE GENOMIC DNA]</scope>
    <source>
        <strain evidence="6 7">P03D4</strain>
    </source>
</reference>
<evidence type="ECO:0000313" key="7">
    <source>
        <dbReference type="Proteomes" id="UP000738517"/>
    </source>
</evidence>
<dbReference type="Pfam" id="PF00126">
    <property type="entry name" value="HTH_1"/>
    <property type="match status" value="1"/>
</dbReference>
<organism evidence="6 7">
    <name type="scientific">Photobacterium alginatilyticum</name>
    <dbReference type="NCBI Taxonomy" id="1775171"/>
    <lineage>
        <taxon>Bacteria</taxon>
        <taxon>Pseudomonadati</taxon>
        <taxon>Pseudomonadota</taxon>
        <taxon>Gammaproteobacteria</taxon>
        <taxon>Vibrionales</taxon>
        <taxon>Vibrionaceae</taxon>
        <taxon>Photobacterium</taxon>
    </lineage>
</organism>
<dbReference type="PANTHER" id="PTHR30537">
    <property type="entry name" value="HTH-TYPE TRANSCRIPTIONAL REGULATOR"/>
    <property type="match status" value="1"/>
</dbReference>
<protein>
    <submittedName>
        <fullName evidence="6">LysR family transcriptional regulator</fullName>
    </submittedName>
</protein>
<gene>
    <name evidence="6" type="ORF">EIZ48_24510</name>
</gene>
<dbReference type="InterPro" id="IPR036388">
    <property type="entry name" value="WH-like_DNA-bd_sf"/>
</dbReference>
<feature type="domain" description="HTH lysR-type" evidence="5">
    <location>
        <begin position="1"/>
        <end position="57"/>
    </location>
</feature>
<keyword evidence="7" id="KW-1185">Reference proteome</keyword>
<evidence type="ECO:0000313" key="6">
    <source>
        <dbReference type="EMBL" id="NBI55680.1"/>
    </source>
</evidence>
<dbReference type="InterPro" id="IPR000847">
    <property type="entry name" value="LysR_HTH_N"/>
</dbReference>
<dbReference type="CDD" id="cd08422">
    <property type="entry name" value="PBP2_CrgA_like"/>
    <property type="match status" value="1"/>
</dbReference>
<dbReference type="InterPro" id="IPR058163">
    <property type="entry name" value="LysR-type_TF_proteobact-type"/>
</dbReference>
<evidence type="ECO:0000256" key="4">
    <source>
        <dbReference type="ARBA" id="ARBA00023163"/>
    </source>
</evidence>
<evidence type="ECO:0000256" key="2">
    <source>
        <dbReference type="ARBA" id="ARBA00023015"/>
    </source>
</evidence>
<dbReference type="SUPFAM" id="SSF46785">
    <property type="entry name" value="Winged helix' DNA-binding domain"/>
    <property type="match status" value="1"/>
</dbReference>
<keyword evidence="4" id="KW-0804">Transcription</keyword>
<dbReference type="PROSITE" id="PS50931">
    <property type="entry name" value="HTH_LYSR"/>
    <property type="match status" value="1"/>
</dbReference>